<gene>
    <name evidence="2" type="ORF">K7C98_07270</name>
</gene>
<sequence length="234" mass="24092">MTSELTFPAPTEPFTVAMLLFPGFTLLDLIGPHQVLIGSAKVHLVAKTPAPVTSDSGVQLVPTCALEDCPRDVDVLFVPGGMGTFAAMQDAELLAFLADRGARAGHVTSVCTGSLILAAAGLLAGYRAATHWSTYDVLAALGVEGAHERVVVDRNRVSGGGVTAGIDFGLTLLARLRGEQVAKLTQLLLEYGPTPPFCAGTPEQAGPELTAQAQALLAGLGRPPQEARAARAGG</sequence>
<dbReference type="Pfam" id="PF01965">
    <property type="entry name" value="DJ-1_PfpI"/>
    <property type="match status" value="1"/>
</dbReference>
<protein>
    <submittedName>
        <fullName evidence="2">DJ-1/PfpI family protein</fullName>
    </submittedName>
</protein>
<dbReference type="EMBL" id="JAIRAU010000002">
    <property type="protein sequence ID" value="MBZ5709054.1"/>
    <property type="molecule type" value="Genomic_DNA"/>
</dbReference>
<dbReference type="InterPro" id="IPR029062">
    <property type="entry name" value="Class_I_gatase-like"/>
</dbReference>
<name>A0ABS7TLF0_9BACT</name>
<comment type="caution">
    <text evidence="2">The sequence shown here is derived from an EMBL/GenBank/DDBJ whole genome shotgun (WGS) entry which is preliminary data.</text>
</comment>
<dbReference type="CDD" id="cd03139">
    <property type="entry name" value="GATase1_PfpI_2"/>
    <property type="match status" value="1"/>
</dbReference>
<evidence type="ECO:0000259" key="1">
    <source>
        <dbReference type="Pfam" id="PF01965"/>
    </source>
</evidence>
<accession>A0ABS7TLF0</accession>
<dbReference type="Gene3D" id="3.40.50.880">
    <property type="match status" value="1"/>
</dbReference>
<evidence type="ECO:0000313" key="2">
    <source>
        <dbReference type="EMBL" id="MBZ5709054.1"/>
    </source>
</evidence>
<dbReference type="PANTHER" id="PTHR43130">
    <property type="entry name" value="ARAC-FAMILY TRANSCRIPTIONAL REGULATOR"/>
    <property type="match status" value="1"/>
</dbReference>
<proteinExistence type="predicted"/>
<keyword evidence="3" id="KW-1185">Reference proteome</keyword>
<dbReference type="RefSeq" id="WP_224190831.1">
    <property type="nucleotide sequence ID" value="NZ_JAIRAU010000002.1"/>
</dbReference>
<dbReference type="SUPFAM" id="SSF52317">
    <property type="entry name" value="Class I glutamine amidotransferase-like"/>
    <property type="match status" value="1"/>
</dbReference>
<dbReference type="Proteomes" id="UP001139031">
    <property type="component" value="Unassembled WGS sequence"/>
</dbReference>
<dbReference type="InterPro" id="IPR052158">
    <property type="entry name" value="INH-QAR"/>
</dbReference>
<evidence type="ECO:0000313" key="3">
    <source>
        <dbReference type="Proteomes" id="UP001139031"/>
    </source>
</evidence>
<reference evidence="2" key="1">
    <citation type="submission" date="2021-08" db="EMBL/GenBank/DDBJ databases">
        <authorList>
            <person name="Stevens D.C."/>
        </authorList>
    </citation>
    <scope>NUCLEOTIDE SEQUENCE</scope>
    <source>
        <strain evidence="2">DSM 53165</strain>
    </source>
</reference>
<dbReference type="PANTHER" id="PTHR43130:SF2">
    <property type="entry name" value="DJ-1_PFPI DOMAIN-CONTAINING PROTEIN"/>
    <property type="match status" value="1"/>
</dbReference>
<dbReference type="InterPro" id="IPR002818">
    <property type="entry name" value="DJ-1/PfpI"/>
</dbReference>
<organism evidence="2 3">
    <name type="scientific">Nannocystis pusilla</name>
    <dbReference type="NCBI Taxonomy" id="889268"/>
    <lineage>
        <taxon>Bacteria</taxon>
        <taxon>Pseudomonadati</taxon>
        <taxon>Myxococcota</taxon>
        <taxon>Polyangia</taxon>
        <taxon>Nannocystales</taxon>
        <taxon>Nannocystaceae</taxon>
        <taxon>Nannocystis</taxon>
    </lineage>
</organism>
<feature type="domain" description="DJ-1/PfpI" evidence="1">
    <location>
        <begin position="16"/>
        <end position="174"/>
    </location>
</feature>